<feature type="compositionally biased region" description="Pro residues" evidence="1">
    <location>
        <begin position="1"/>
        <end position="18"/>
    </location>
</feature>
<sequence length="379" mass="42041">MQPTRQPSPAPLPAPPPTGGGRRRWFELHSWIGLKLCLFMGFVCLTGTVAVFSQEIDWLLHKPMRVADGGDTASWGRIISAAQRARPAWELEGISAGHTRLFAARAQMRLPDGRRRFVWINPYTAQVTGDTGWFNVQRLLRNTHRHLMLPVIYGVPLVTALSVPLLLSWLGSLYIYKKWWRGFFKRPDTARPRRLWGDLHRLAGVWSMWFLLLIGITGAWYLVESLGGDAPAAPVTHLTDGDAPPRPVDPAAVDAAVRHVSEQWPAFTPTGALVSRDGRGLVLVGEATAWLVRERANNIAMDLQDGTVLGRHDGGDLGMHQRIAEMADPLHFGSFGGWPIRLLWFVAGALLTSLCFTGVYIYGLRTADALRARARKAAV</sequence>
<reference evidence="3" key="1">
    <citation type="submission" date="2022-08" db="EMBL/GenBank/DDBJ databases">
        <title>Genomic analyses of the natural microbiome of Caenorhabditis elegans.</title>
        <authorList>
            <person name="Samuel B."/>
        </authorList>
    </citation>
    <scope>NUCLEOTIDE SEQUENCE</scope>
    <source>
        <strain evidence="3">BIGb0277</strain>
    </source>
</reference>
<dbReference type="InterPro" id="IPR005625">
    <property type="entry name" value="PepSY-ass_TM"/>
</dbReference>
<dbReference type="AlphaFoldDB" id="A0AAW5PHH8"/>
<evidence type="ECO:0000256" key="2">
    <source>
        <dbReference type="SAM" id="Phobius"/>
    </source>
</evidence>
<dbReference type="PANTHER" id="PTHR34219:SF8">
    <property type="entry name" value="PEPSY DOMAIN-CONTAINING PROTEIN"/>
    <property type="match status" value="1"/>
</dbReference>
<keyword evidence="2" id="KW-1133">Transmembrane helix</keyword>
<protein>
    <submittedName>
        <fullName evidence="3">Iron-regulated membrane protein</fullName>
    </submittedName>
</protein>
<gene>
    <name evidence="3" type="ORF">M2412_001237</name>
</gene>
<dbReference type="PANTHER" id="PTHR34219">
    <property type="entry name" value="IRON-REGULATED INNER MEMBRANE PROTEIN-RELATED"/>
    <property type="match status" value="1"/>
</dbReference>
<feature type="transmembrane region" description="Helical" evidence="2">
    <location>
        <begin position="151"/>
        <end position="176"/>
    </location>
</feature>
<feature type="transmembrane region" description="Helical" evidence="2">
    <location>
        <begin position="32"/>
        <end position="52"/>
    </location>
</feature>
<feature type="transmembrane region" description="Helical" evidence="2">
    <location>
        <begin position="202"/>
        <end position="223"/>
    </location>
</feature>
<dbReference type="RefSeq" id="WP_259260036.1">
    <property type="nucleotide sequence ID" value="NZ_JANUEK010000002.1"/>
</dbReference>
<comment type="caution">
    <text evidence="3">The sequence shown here is derived from an EMBL/GenBank/DDBJ whole genome shotgun (WGS) entry which is preliminary data.</text>
</comment>
<accession>A0AAW5PHH8</accession>
<name>A0AAW5PHH8_9GAMM</name>
<proteinExistence type="predicted"/>
<evidence type="ECO:0000313" key="3">
    <source>
        <dbReference type="EMBL" id="MCS4279270.1"/>
    </source>
</evidence>
<dbReference type="Pfam" id="PF03929">
    <property type="entry name" value="PepSY_TM"/>
    <property type="match status" value="1"/>
</dbReference>
<feature type="transmembrane region" description="Helical" evidence="2">
    <location>
        <begin position="342"/>
        <end position="363"/>
    </location>
</feature>
<dbReference type="Proteomes" id="UP001320691">
    <property type="component" value="Unassembled WGS sequence"/>
</dbReference>
<organism evidence="3 4">
    <name type="scientific">Stenotrophomonas rhizophila</name>
    <dbReference type="NCBI Taxonomy" id="216778"/>
    <lineage>
        <taxon>Bacteria</taxon>
        <taxon>Pseudomonadati</taxon>
        <taxon>Pseudomonadota</taxon>
        <taxon>Gammaproteobacteria</taxon>
        <taxon>Lysobacterales</taxon>
        <taxon>Lysobacteraceae</taxon>
        <taxon>Stenotrophomonas</taxon>
    </lineage>
</organism>
<feature type="region of interest" description="Disordered" evidence="1">
    <location>
        <begin position="1"/>
        <end position="21"/>
    </location>
</feature>
<dbReference type="EMBL" id="JANUEK010000002">
    <property type="protein sequence ID" value="MCS4279270.1"/>
    <property type="molecule type" value="Genomic_DNA"/>
</dbReference>
<evidence type="ECO:0000313" key="4">
    <source>
        <dbReference type="Proteomes" id="UP001320691"/>
    </source>
</evidence>
<evidence type="ECO:0000256" key="1">
    <source>
        <dbReference type="SAM" id="MobiDB-lite"/>
    </source>
</evidence>
<keyword evidence="2" id="KW-0472">Membrane</keyword>
<keyword evidence="2" id="KW-0812">Transmembrane</keyword>